<sequence length="276" mass="28832">MTTPRDFICERILLTNDDGIDAPGLRVLEQVAAQLAPEIWVVAPRHDQSGTSHSISLHDPLRVSPQGEVQGAASGGAASGAASGMRRFAVPGTPGDCVVMGVRHLMAGRRPDMILSGVNRGGNLGVETVFSGTVGAAMTGMLLGIPSIALSQVFVAGRDVPWDTARTLAPGVIRQLAAMDWAAEACLNVNFPACPPSEARKMLLTSQGLGLMDGVDVVTGTDPRGLPYHWLTLTRARHADDAGSEAAGVAAFHVTATPLRFERTHDSTLAAMRAGL</sequence>
<dbReference type="EMBL" id="JABXXP010000079">
    <property type="protein sequence ID" value="NVN10811.1"/>
    <property type="molecule type" value="Genomic_DNA"/>
</dbReference>
<feature type="binding site" evidence="7">
    <location>
        <position position="49"/>
    </location>
    <ligand>
        <name>a divalent metal cation</name>
        <dbReference type="ChEBI" id="CHEBI:60240"/>
    </ligand>
</feature>
<dbReference type="GO" id="GO:0000166">
    <property type="term" value="F:nucleotide binding"/>
    <property type="evidence" value="ECO:0007669"/>
    <property type="project" value="UniProtKB-KW"/>
</dbReference>
<dbReference type="EC" id="3.1.3.5" evidence="7"/>
<dbReference type="Gene3D" id="3.40.1210.10">
    <property type="entry name" value="Survival protein SurE-like phosphatase/nucleotidase"/>
    <property type="match status" value="1"/>
</dbReference>
<dbReference type="GO" id="GO:0008253">
    <property type="term" value="F:5'-nucleotidase activity"/>
    <property type="evidence" value="ECO:0007669"/>
    <property type="project" value="UniProtKB-UniRule"/>
</dbReference>
<organism evidence="10 11">
    <name type="scientific">Nguyenibacter vanlangensis</name>
    <dbReference type="NCBI Taxonomy" id="1216886"/>
    <lineage>
        <taxon>Bacteria</taxon>
        <taxon>Pseudomonadati</taxon>
        <taxon>Pseudomonadota</taxon>
        <taxon>Alphaproteobacteria</taxon>
        <taxon>Acetobacterales</taxon>
        <taxon>Acetobacteraceae</taxon>
        <taxon>Nguyenibacter</taxon>
    </lineage>
</organism>
<evidence type="ECO:0000256" key="8">
    <source>
        <dbReference type="SAM" id="MobiDB-lite"/>
    </source>
</evidence>
<keyword evidence="5 7" id="KW-0547">Nucleotide-binding</keyword>
<dbReference type="GO" id="GO:0004309">
    <property type="term" value="F:exopolyphosphatase activity"/>
    <property type="evidence" value="ECO:0007669"/>
    <property type="project" value="TreeGrafter"/>
</dbReference>
<dbReference type="InterPro" id="IPR002828">
    <property type="entry name" value="SurE-like_Pase/nucleotidase"/>
</dbReference>
<feature type="binding site" evidence="7">
    <location>
        <position position="18"/>
    </location>
    <ligand>
        <name>a divalent metal cation</name>
        <dbReference type="ChEBI" id="CHEBI:60240"/>
    </ligand>
</feature>
<dbReference type="PANTHER" id="PTHR30457">
    <property type="entry name" value="5'-NUCLEOTIDASE SURE"/>
    <property type="match status" value="1"/>
</dbReference>
<dbReference type="GO" id="GO:0005737">
    <property type="term" value="C:cytoplasm"/>
    <property type="evidence" value="ECO:0007669"/>
    <property type="project" value="UniProtKB-SubCell"/>
</dbReference>
<dbReference type="PANTHER" id="PTHR30457:SF12">
    <property type="entry name" value="5'_3'-NUCLEOTIDASE SURE"/>
    <property type="match status" value="1"/>
</dbReference>
<dbReference type="Pfam" id="PF01975">
    <property type="entry name" value="SurE"/>
    <property type="match status" value="1"/>
</dbReference>
<dbReference type="GO" id="GO:0046872">
    <property type="term" value="F:metal ion binding"/>
    <property type="evidence" value="ECO:0007669"/>
    <property type="project" value="UniProtKB-UniRule"/>
</dbReference>
<dbReference type="NCBIfam" id="NF001490">
    <property type="entry name" value="PRK00346.1-4"/>
    <property type="match status" value="1"/>
</dbReference>
<comment type="caution">
    <text evidence="10">The sequence shown here is derived from an EMBL/GenBank/DDBJ whole genome shotgun (WGS) entry which is preliminary data.</text>
</comment>
<evidence type="ECO:0000256" key="7">
    <source>
        <dbReference type="HAMAP-Rule" id="MF_00060"/>
    </source>
</evidence>
<name>A0A7Y7M6K1_9PROT</name>
<dbReference type="InterPro" id="IPR030048">
    <property type="entry name" value="SurE"/>
</dbReference>
<evidence type="ECO:0000313" key="11">
    <source>
        <dbReference type="Proteomes" id="UP000534870"/>
    </source>
</evidence>
<evidence type="ECO:0000256" key="6">
    <source>
        <dbReference type="ARBA" id="ARBA00022801"/>
    </source>
</evidence>
<accession>A0A7Y7M6K1</accession>
<comment type="catalytic activity">
    <reaction evidence="1 7">
        <text>a ribonucleoside 5'-phosphate + H2O = a ribonucleoside + phosphate</text>
        <dbReference type="Rhea" id="RHEA:12484"/>
        <dbReference type="ChEBI" id="CHEBI:15377"/>
        <dbReference type="ChEBI" id="CHEBI:18254"/>
        <dbReference type="ChEBI" id="CHEBI:43474"/>
        <dbReference type="ChEBI" id="CHEBI:58043"/>
        <dbReference type="EC" id="3.1.3.5"/>
    </reaction>
</comment>
<feature type="domain" description="Survival protein SurE-like phosphatase/nucleotidase" evidence="9">
    <location>
        <begin position="12"/>
        <end position="208"/>
    </location>
</feature>
<dbReference type="HAMAP" id="MF_00060">
    <property type="entry name" value="SurE"/>
    <property type="match status" value="1"/>
</dbReference>
<evidence type="ECO:0000256" key="2">
    <source>
        <dbReference type="ARBA" id="ARBA00011062"/>
    </source>
</evidence>
<evidence type="ECO:0000256" key="1">
    <source>
        <dbReference type="ARBA" id="ARBA00000815"/>
    </source>
</evidence>
<feature type="binding site" evidence="7">
    <location>
        <position position="17"/>
    </location>
    <ligand>
        <name>a divalent metal cation</name>
        <dbReference type="ChEBI" id="CHEBI:60240"/>
    </ligand>
</feature>
<dbReference type="Proteomes" id="UP000534870">
    <property type="component" value="Unassembled WGS sequence"/>
</dbReference>
<comment type="cofactor">
    <cofactor evidence="7">
        <name>a divalent metal cation</name>
        <dbReference type="ChEBI" id="CHEBI:60240"/>
    </cofactor>
    <text evidence="7">Binds 1 divalent metal cation per subunit.</text>
</comment>
<comment type="function">
    <text evidence="7">Nucleotidase that shows phosphatase activity on nucleoside 5'-monophosphates.</text>
</comment>
<reference evidence="10 11" key="1">
    <citation type="submission" date="2020-06" db="EMBL/GenBank/DDBJ databases">
        <title>Description of novel acetic acid bacteria.</title>
        <authorList>
            <person name="Sombolestani A."/>
        </authorList>
    </citation>
    <scope>NUCLEOTIDE SEQUENCE [LARGE SCALE GENOMIC DNA]</scope>
    <source>
        <strain evidence="10 11">LMG 31431</strain>
    </source>
</reference>
<keyword evidence="6 7" id="KW-0378">Hydrolase</keyword>
<dbReference type="AlphaFoldDB" id="A0A7Y7M6K1"/>
<evidence type="ECO:0000256" key="5">
    <source>
        <dbReference type="ARBA" id="ARBA00022741"/>
    </source>
</evidence>
<evidence type="ECO:0000256" key="4">
    <source>
        <dbReference type="ARBA" id="ARBA00022723"/>
    </source>
</evidence>
<dbReference type="InterPro" id="IPR036523">
    <property type="entry name" value="SurE-like_sf"/>
</dbReference>
<comment type="similarity">
    <text evidence="2 7">Belongs to the SurE nucleotidase family.</text>
</comment>
<keyword evidence="3 7" id="KW-0963">Cytoplasm</keyword>
<keyword evidence="4 7" id="KW-0479">Metal-binding</keyword>
<evidence type="ECO:0000313" key="10">
    <source>
        <dbReference type="EMBL" id="NVN10811.1"/>
    </source>
</evidence>
<dbReference type="NCBIfam" id="TIGR00087">
    <property type="entry name" value="surE"/>
    <property type="match status" value="1"/>
</dbReference>
<feature type="region of interest" description="Disordered" evidence="8">
    <location>
        <begin position="51"/>
        <end position="78"/>
    </location>
</feature>
<proteinExistence type="inferred from homology"/>
<feature type="binding site" evidence="7">
    <location>
        <position position="119"/>
    </location>
    <ligand>
        <name>a divalent metal cation</name>
        <dbReference type="ChEBI" id="CHEBI:60240"/>
    </ligand>
</feature>
<evidence type="ECO:0000256" key="3">
    <source>
        <dbReference type="ARBA" id="ARBA00022490"/>
    </source>
</evidence>
<gene>
    <name evidence="7 10" type="primary">surE</name>
    <name evidence="10" type="ORF">HUK84_06565</name>
</gene>
<dbReference type="SUPFAM" id="SSF64167">
    <property type="entry name" value="SurE-like"/>
    <property type="match status" value="1"/>
</dbReference>
<comment type="subcellular location">
    <subcellularLocation>
        <location evidence="7">Cytoplasm</location>
    </subcellularLocation>
</comment>
<dbReference type="GO" id="GO:0008254">
    <property type="term" value="F:3'-nucleotidase activity"/>
    <property type="evidence" value="ECO:0007669"/>
    <property type="project" value="TreeGrafter"/>
</dbReference>
<dbReference type="RefSeq" id="WP_176639568.1">
    <property type="nucleotide sequence ID" value="NZ_JABXXP010000079.1"/>
</dbReference>
<protein>
    <recommendedName>
        <fullName evidence="7">5'-nucleotidase SurE</fullName>
        <ecNumber evidence="7">3.1.3.5</ecNumber>
    </recommendedName>
    <alternativeName>
        <fullName evidence="7">Nucleoside 5'-monophosphate phosphohydrolase</fullName>
    </alternativeName>
</protein>
<evidence type="ECO:0000259" key="9">
    <source>
        <dbReference type="Pfam" id="PF01975"/>
    </source>
</evidence>